<feature type="region of interest" description="Disordered" evidence="1">
    <location>
        <begin position="1"/>
        <end position="31"/>
    </location>
</feature>
<organism evidence="3 4">
    <name type="scientific">Catellatospora bangladeshensis</name>
    <dbReference type="NCBI Taxonomy" id="310355"/>
    <lineage>
        <taxon>Bacteria</taxon>
        <taxon>Bacillati</taxon>
        <taxon>Actinomycetota</taxon>
        <taxon>Actinomycetes</taxon>
        <taxon>Micromonosporales</taxon>
        <taxon>Micromonosporaceae</taxon>
        <taxon>Catellatospora</taxon>
    </lineage>
</organism>
<keyword evidence="2" id="KW-1133">Transmembrane helix</keyword>
<accession>A0A8J3JMA2</accession>
<dbReference type="EMBL" id="BONF01000014">
    <property type="protein sequence ID" value="GIF81570.1"/>
    <property type="molecule type" value="Genomic_DNA"/>
</dbReference>
<evidence type="ECO:0000313" key="4">
    <source>
        <dbReference type="Proteomes" id="UP000601223"/>
    </source>
</evidence>
<evidence type="ECO:0000313" key="3">
    <source>
        <dbReference type="EMBL" id="GIF81570.1"/>
    </source>
</evidence>
<feature type="transmembrane region" description="Helical" evidence="2">
    <location>
        <begin position="76"/>
        <end position="95"/>
    </location>
</feature>
<dbReference type="AlphaFoldDB" id="A0A8J3JMA2"/>
<keyword evidence="4" id="KW-1185">Reference proteome</keyword>
<name>A0A8J3JMA2_9ACTN</name>
<reference evidence="3 4" key="1">
    <citation type="submission" date="2021-01" db="EMBL/GenBank/DDBJ databases">
        <title>Whole genome shotgun sequence of Catellatospora bangladeshensis NBRC 107357.</title>
        <authorList>
            <person name="Komaki H."/>
            <person name="Tamura T."/>
        </authorList>
    </citation>
    <scope>NUCLEOTIDE SEQUENCE [LARGE SCALE GENOMIC DNA]</scope>
    <source>
        <strain evidence="3 4">NBRC 107357</strain>
    </source>
</reference>
<dbReference type="GO" id="GO:0055085">
    <property type="term" value="P:transmembrane transport"/>
    <property type="evidence" value="ECO:0007669"/>
    <property type="project" value="InterPro"/>
</dbReference>
<protein>
    <recommendedName>
        <fullName evidence="5">Low affinity iron permease family protein</fullName>
    </recommendedName>
</protein>
<dbReference type="Pfam" id="PF04120">
    <property type="entry name" value="Iron_permease"/>
    <property type="match status" value="1"/>
</dbReference>
<sequence>MANVPAQQHDAAARPGTGDGPPPRMPSDITPGLGPFDRFATHASNFFSKAWFFSLCVLLVLIWAPSYFLIGDLDTWQLIINTATTIVTFLMVALLQNTQTRADKAVQHKLNAIADGLADLMGHIAEADGRPQLHADVDELKAAVGLETREGA</sequence>
<evidence type="ECO:0008006" key="5">
    <source>
        <dbReference type="Google" id="ProtNLM"/>
    </source>
</evidence>
<feature type="transmembrane region" description="Helical" evidence="2">
    <location>
        <begin position="50"/>
        <end position="70"/>
    </location>
</feature>
<evidence type="ECO:0000256" key="2">
    <source>
        <dbReference type="SAM" id="Phobius"/>
    </source>
</evidence>
<gene>
    <name evidence="3" type="ORF">Cba03nite_29190</name>
</gene>
<evidence type="ECO:0000256" key="1">
    <source>
        <dbReference type="SAM" id="MobiDB-lite"/>
    </source>
</evidence>
<dbReference type="InterPro" id="IPR007251">
    <property type="entry name" value="Iron_permease_Fet4"/>
</dbReference>
<comment type="caution">
    <text evidence="3">The sequence shown here is derived from an EMBL/GenBank/DDBJ whole genome shotgun (WGS) entry which is preliminary data.</text>
</comment>
<dbReference type="RefSeq" id="WP_239125731.1">
    <property type="nucleotide sequence ID" value="NZ_BONF01000014.1"/>
</dbReference>
<keyword evidence="2" id="KW-0472">Membrane</keyword>
<dbReference type="Proteomes" id="UP000601223">
    <property type="component" value="Unassembled WGS sequence"/>
</dbReference>
<keyword evidence="2" id="KW-0812">Transmembrane</keyword>
<proteinExistence type="predicted"/>